<keyword evidence="2" id="KW-0964">Secreted</keyword>
<dbReference type="PANTHER" id="PTHR47221">
    <property type="entry name" value="FIBRINOGEN ALPHA CHAIN"/>
    <property type="match status" value="1"/>
</dbReference>
<dbReference type="SUPFAM" id="SSF57414">
    <property type="entry name" value="Hairpin loop containing domain-like"/>
    <property type="match status" value="1"/>
</dbReference>
<dbReference type="Pfam" id="PF00024">
    <property type="entry name" value="PAN_1"/>
    <property type="match status" value="1"/>
</dbReference>
<dbReference type="Gene3D" id="4.10.530.10">
    <property type="entry name" value="Gamma-fibrinogen Carboxyl Terminal Fragment, domain 2"/>
    <property type="match status" value="1"/>
</dbReference>
<dbReference type="PANTHER" id="PTHR47221:SF7">
    <property type="entry name" value="FIBRINOGEN BETA CHAIN"/>
    <property type="match status" value="1"/>
</dbReference>
<evidence type="ECO:0000256" key="4">
    <source>
        <dbReference type="SAM" id="Phobius"/>
    </source>
</evidence>
<dbReference type="EMBL" id="CAJPWZ010001718">
    <property type="protein sequence ID" value="CAG2222014.1"/>
    <property type="molecule type" value="Genomic_DNA"/>
</dbReference>
<feature type="transmembrane region" description="Helical" evidence="4">
    <location>
        <begin position="6"/>
        <end position="25"/>
    </location>
</feature>
<protein>
    <recommendedName>
        <fullName evidence="5">Fibrinogen C-terminal domain-containing protein</fullName>
    </recommendedName>
</protein>
<evidence type="ECO:0000259" key="5">
    <source>
        <dbReference type="PROSITE" id="PS51406"/>
    </source>
</evidence>
<evidence type="ECO:0000256" key="3">
    <source>
        <dbReference type="ARBA" id="ARBA00023157"/>
    </source>
</evidence>
<comment type="subcellular location">
    <subcellularLocation>
        <location evidence="1">Secreted</location>
    </subcellularLocation>
</comment>
<sequence>MWNICNVHWIYALILFSTFVITNAHKRLKAGKRNKQFDDKYKTGNVLWMIKTENVHICLTSCYDHIDCRSIAYNYKDKRCQLFNRNFQNQNSAGVGFSNAGWRHYDVSQGDNLLHDTASQQAGCQFSTRDRDNDKFYDGVCTDIVRGGFWYNMCAMATLNGYYYSSAVTGVLSCHWNTFKYQESLKTVCMMVRKV</sequence>
<dbReference type="Pfam" id="PF00147">
    <property type="entry name" value="Fibrinogen_C"/>
    <property type="match status" value="1"/>
</dbReference>
<dbReference type="GO" id="GO:0034116">
    <property type="term" value="P:positive regulation of heterotypic cell-cell adhesion"/>
    <property type="evidence" value="ECO:0007669"/>
    <property type="project" value="TreeGrafter"/>
</dbReference>
<dbReference type="GO" id="GO:0005201">
    <property type="term" value="F:extracellular matrix structural constituent"/>
    <property type="evidence" value="ECO:0007669"/>
    <property type="project" value="TreeGrafter"/>
</dbReference>
<reference evidence="6" key="1">
    <citation type="submission" date="2021-03" db="EMBL/GenBank/DDBJ databases">
        <authorList>
            <person name="Bekaert M."/>
        </authorList>
    </citation>
    <scope>NUCLEOTIDE SEQUENCE</scope>
</reference>
<dbReference type="InterPro" id="IPR002181">
    <property type="entry name" value="Fibrinogen_a/b/g_C_dom"/>
</dbReference>
<dbReference type="GO" id="GO:0005577">
    <property type="term" value="C:fibrinogen complex"/>
    <property type="evidence" value="ECO:0007669"/>
    <property type="project" value="TreeGrafter"/>
</dbReference>
<evidence type="ECO:0000256" key="2">
    <source>
        <dbReference type="ARBA" id="ARBA00022525"/>
    </source>
</evidence>
<dbReference type="InterPro" id="IPR037579">
    <property type="entry name" value="FIB_ANG-like"/>
</dbReference>
<keyword evidence="4" id="KW-0812">Transmembrane</keyword>
<feature type="domain" description="Fibrinogen C-terminal" evidence="5">
    <location>
        <begin position="110"/>
        <end position="195"/>
    </location>
</feature>
<dbReference type="SMART" id="SM00186">
    <property type="entry name" value="FBG"/>
    <property type="match status" value="1"/>
</dbReference>
<keyword evidence="7" id="KW-1185">Reference proteome</keyword>
<accession>A0A8S3SMG0</accession>
<dbReference type="AlphaFoldDB" id="A0A8S3SMG0"/>
<keyword evidence="4" id="KW-0472">Membrane</keyword>
<keyword evidence="3" id="KW-1015">Disulfide bond</keyword>
<comment type="caution">
    <text evidence="6">The sequence shown here is derived from an EMBL/GenBank/DDBJ whole genome shotgun (WGS) entry which is preliminary data.</text>
</comment>
<dbReference type="GO" id="GO:0030674">
    <property type="term" value="F:protein-macromolecule adaptor activity"/>
    <property type="evidence" value="ECO:0007669"/>
    <property type="project" value="TreeGrafter"/>
</dbReference>
<dbReference type="OrthoDB" id="6146709at2759"/>
<dbReference type="InterPro" id="IPR003609">
    <property type="entry name" value="Pan_app"/>
</dbReference>
<evidence type="ECO:0000256" key="1">
    <source>
        <dbReference type="ARBA" id="ARBA00004613"/>
    </source>
</evidence>
<organism evidence="6 7">
    <name type="scientific">Mytilus edulis</name>
    <name type="common">Blue mussel</name>
    <dbReference type="NCBI Taxonomy" id="6550"/>
    <lineage>
        <taxon>Eukaryota</taxon>
        <taxon>Metazoa</taxon>
        <taxon>Spiralia</taxon>
        <taxon>Lophotrochozoa</taxon>
        <taxon>Mollusca</taxon>
        <taxon>Bivalvia</taxon>
        <taxon>Autobranchia</taxon>
        <taxon>Pteriomorphia</taxon>
        <taxon>Mytilida</taxon>
        <taxon>Mytiloidea</taxon>
        <taxon>Mytilidae</taxon>
        <taxon>Mytilinae</taxon>
        <taxon>Mytilus</taxon>
    </lineage>
</organism>
<name>A0A8S3SMG0_MYTED</name>
<keyword evidence="4" id="KW-1133">Transmembrane helix</keyword>
<dbReference type="Gene3D" id="3.50.4.10">
    <property type="entry name" value="Hepatocyte Growth Factor"/>
    <property type="match status" value="1"/>
</dbReference>
<dbReference type="InterPro" id="IPR036056">
    <property type="entry name" value="Fibrinogen-like_C"/>
</dbReference>
<dbReference type="Proteomes" id="UP000683360">
    <property type="component" value="Unassembled WGS sequence"/>
</dbReference>
<evidence type="ECO:0000313" key="6">
    <source>
        <dbReference type="EMBL" id="CAG2222014.1"/>
    </source>
</evidence>
<gene>
    <name evidence="6" type="ORF">MEDL_35385</name>
</gene>
<proteinExistence type="predicted"/>
<dbReference type="PROSITE" id="PS51406">
    <property type="entry name" value="FIBRINOGEN_C_2"/>
    <property type="match status" value="1"/>
</dbReference>
<evidence type="ECO:0000313" key="7">
    <source>
        <dbReference type="Proteomes" id="UP000683360"/>
    </source>
</evidence>
<dbReference type="SUPFAM" id="SSF56496">
    <property type="entry name" value="Fibrinogen C-terminal domain-like"/>
    <property type="match status" value="1"/>
</dbReference>